<proteinExistence type="inferred from homology"/>
<accession>A0A5B6UQP5</accession>
<keyword evidence="6" id="KW-1133">Transmembrane helix</keyword>
<gene>
    <name evidence="12" type="ORF">EPI10_026853</name>
</gene>
<dbReference type="InterPro" id="IPR018928">
    <property type="entry name" value="HAP2/GCS1_dom"/>
</dbReference>
<dbReference type="InterPro" id="IPR040326">
    <property type="entry name" value="HAP2/GCS1"/>
</dbReference>
<evidence type="ECO:0000256" key="1">
    <source>
        <dbReference type="ARBA" id="ARBA00004251"/>
    </source>
</evidence>
<dbReference type="Pfam" id="PF10699">
    <property type="entry name" value="HAP2-GCS1"/>
    <property type="match status" value="1"/>
</dbReference>
<keyword evidence="4" id="KW-0812">Transmembrane</keyword>
<evidence type="ECO:0000256" key="8">
    <source>
        <dbReference type="ARBA" id="ARBA00023136"/>
    </source>
</evidence>
<dbReference type="EMBL" id="SMMG02000009">
    <property type="protein sequence ID" value="KAA3460159.1"/>
    <property type="molecule type" value="Genomic_DNA"/>
</dbReference>
<evidence type="ECO:0000256" key="10">
    <source>
        <dbReference type="ARBA" id="ARBA00023279"/>
    </source>
</evidence>
<evidence type="ECO:0000256" key="2">
    <source>
        <dbReference type="ARBA" id="ARBA00010929"/>
    </source>
</evidence>
<keyword evidence="7" id="KW-0446">Lipid-binding</keyword>
<comment type="caution">
    <text evidence="12">The sequence shown here is derived from an EMBL/GenBank/DDBJ whole genome shotgun (WGS) entry which is preliminary data.</text>
</comment>
<dbReference type="AlphaFoldDB" id="A0A5B6UQP5"/>
<evidence type="ECO:0000256" key="7">
    <source>
        <dbReference type="ARBA" id="ARBA00023121"/>
    </source>
</evidence>
<evidence type="ECO:0000256" key="3">
    <source>
        <dbReference type="ARBA" id="ARBA00022475"/>
    </source>
</evidence>
<keyword evidence="8" id="KW-0472">Membrane</keyword>
<reference evidence="12" key="1">
    <citation type="submission" date="2019-08" db="EMBL/GenBank/DDBJ databases">
        <authorList>
            <person name="Liu F."/>
        </authorList>
    </citation>
    <scope>NUCLEOTIDE SEQUENCE [LARGE SCALE GENOMIC DNA]</scope>
    <source>
        <strain evidence="12">PA1801</strain>
        <tissue evidence="12">Leaf</tissue>
    </source>
</reference>
<dbReference type="PANTHER" id="PTHR31764">
    <property type="entry name" value="PROTEIN HAPLESS 2"/>
    <property type="match status" value="1"/>
</dbReference>
<keyword evidence="13" id="KW-1185">Reference proteome</keyword>
<evidence type="ECO:0000256" key="4">
    <source>
        <dbReference type="ARBA" id="ARBA00022692"/>
    </source>
</evidence>
<evidence type="ECO:0000256" key="9">
    <source>
        <dbReference type="ARBA" id="ARBA00023157"/>
    </source>
</evidence>
<dbReference type="Proteomes" id="UP000325315">
    <property type="component" value="Unassembled WGS sequence"/>
</dbReference>
<evidence type="ECO:0000313" key="13">
    <source>
        <dbReference type="Proteomes" id="UP000325315"/>
    </source>
</evidence>
<dbReference type="GO" id="GO:0008289">
    <property type="term" value="F:lipid binding"/>
    <property type="evidence" value="ECO:0007669"/>
    <property type="project" value="UniProtKB-KW"/>
</dbReference>
<dbReference type="GO" id="GO:0005886">
    <property type="term" value="C:plasma membrane"/>
    <property type="evidence" value="ECO:0007669"/>
    <property type="project" value="UniProtKB-SubCell"/>
</dbReference>
<evidence type="ECO:0000259" key="11">
    <source>
        <dbReference type="Pfam" id="PF10699"/>
    </source>
</evidence>
<sequence length="253" mass="28517">MRMKPWASDVVSIQILSKSKLEKCVKSTDSHHELNCTIKIVINMAVPSGSSSVNDSSIVAEIVEAEENSTNKMQTLRILPVLTVNKMFLLNLKSSLFRPTNACQMLVLTFLRYVGGKDRQVSGYLEWLCRLRDEGVDKLVKRKANTVHCLRFSATCSNFICMSFFMQFDCSKGVALMEEQFFIMKPDISSRSLNSIQQLIKQQNTFVLDSEFNKVDRAECQFSTTATTFGDGSQITPFQPLKASISGCLEYLE</sequence>
<feature type="domain" description="Generative cell specific-1/HAP2" evidence="11">
    <location>
        <begin position="163"/>
        <end position="246"/>
    </location>
</feature>
<keyword evidence="5" id="KW-0732">Signal</keyword>
<organism evidence="12 13">
    <name type="scientific">Gossypium australe</name>
    <dbReference type="NCBI Taxonomy" id="47621"/>
    <lineage>
        <taxon>Eukaryota</taxon>
        <taxon>Viridiplantae</taxon>
        <taxon>Streptophyta</taxon>
        <taxon>Embryophyta</taxon>
        <taxon>Tracheophyta</taxon>
        <taxon>Spermatophyta</taxon>
        <taxon>Magnoliopsida</taxon>
        <taxon>eudicotyledons</taxon>
        <taxon>Gunneridae</taxon>
        <taxon>Pentapetalae</taxon>
        <taxon>rosids</taxon>
        <taxon>malvids</taxon>
        <taxon>Malvales</taxon>
        <taxon>Malvaceae</taxon>
        <taxon>Malvoideae</taxon>
        <taxon>Gossypium</taxon>
    </lineage>
</organism>
<keyword evidence="9" id="KW-1015">Disulfide bond</keyword>
<keyword evidence="3" id="KW-1003">Cell membrane</keyword>
<evidence type="ECO:0000256" key="6">
    <source>
        <dbReference type="ARBA" id="ARBA00022989"/>
    </source>
</evidence>
<dbReference type="PANTHER" id="PTHR31764:SF0">
    <property type="entry name" value="GENERATIVE CELL SPECIFIC-1_HAP2 DOMAIN-CONTAINING PROTEIN"/>
    <property type="match status" value="1"/>
</dbReference>
<evidence type="ECO:0000313" key="12">
    <source>
        <dbReference type="EMBL" id="KAA3460159.1"/>
    </source>
</evidence>
<comment type="subcellular location">
    <subcellularLocation>
        <location evidence="1">Cell membrane</location>
        <topology evidence="1">Single-pass type I membrane protein</topology>
    </subcellularLocation>
</comment>
<protein>
    <submittedName>
        <fullName evidence="12">Protein HAPLESS 2 isoform X1</fullName>
    </submittedName>
</protein>
<keyword evidence="10" id="KW-0278">Fertilization</keyword>
<comment type="similarity">
    <text evidence="2">Belongs to the HAP2/GCS1 family.</text>
</comment>
<evidence type="ECO:0000256" key="5">
    <source>
        <dbReference type="ARBA" id="ARBA00022729"/>
    </source>
</evidence>
<dbReference type="OrthoDB" id="272303at2759"/>
<name>A0A5B6UQP5_9ROSI</name>